<evidence type="ECO:0000256" key="16">
    <source>
        <dbReference type="ARBA" id="ARBA00061768"/>
    </source>
</evidence>
<dbReference type="PANTHER" id="PTHR20859:SF90">
    <property type="entry name" value="INTERLEUKIN-10 RECEPTOR SUBUNIT ALPHA"/>
    <property type="match status" value="1"/>
</dbReference>
<evidence type="ECO:0000256" key="7">
    <source>
        <dbReference type="ARBA" id="ARBA00022692"/>
    </source>
</evidence>
<keyword evidence="8 22" id="KW-0732">Signal</keyword>
<keyword evidence="10 21" id="KW-1133">Transmembrane helix</keyword>
<evidence type="ECO:0000256" key="22">
    <source>
        <dbReference type="SAM" id="SignalP"/>
    </source>
</evidence>
<evidence type="ECO:0000256" key="8">
    <source>
        <dbReference type="ARBA" id="ARBA00022729"/>
    </source>
</evidence>
<dbReference type="FunFam" id="2.60.40.10:FF:000348">
    <property type="entry name" value="Interleukin 20 receptor subunit alpha"/>
    <property type="match status" value="1"/>
</dbReference>
<dbReference type="InterPro" id="IPR036116">
    <property type="entry name" value="FN3_sf"/>
</dbReference>
<evidence type="ECO:0000256" key="13">
    <source>
        <dbReference type="ARBA" id="ARBA00023170"/>
    </source>
</evidence>
<protein>
    <recommendedName>
        <fullName evidence="17">Interleukin-10 receptor subunit alpha</fullName>
    </recommendedName>
    <alternativeName>
        <fullName evidence="19">CDw210a</fullName>
    </alternativeName>
    <alternativeName>
        <fullName evidence="18">Interleukin-10 receptor subunit 1</fullName>
    </alternativeName>
</protein>
<dbReference type="CDD" id="cd00063">
    <property type="entry name" value="FN3"/>
    <property type="match status" value="1"/>
</dbReference>
<organism evidence="24">
    <name type="scientific">Sus scrofa domesticus</name>
    <name type="common">domestic pig</name>
    <dbReference type="NCBI Taxonomy" id="9825"/>
    <lineage>
        <taxon>Eukaryota</taxon>
        <taxon>Metazoa</taxon>
        <taxon>Chordata</taxon>
        <taxon>Craniata</taxon>
        <taxon>Vertebrata</taxon>
        <taxon>Euteleostomi</taxon>
        <taxon>Mammalia</taxon>
        <taxon>Eutheria</taxon>
        <taxon>Laurasiatheria</taxon>
        <taxon>Artiodactyla</taxon>
        <taxon>Suina</taxon>
        <taxon>Suidae</taxon>
        <taxon>Sus</taxon>
    </lineage>
</organism>
<evidence type="ECO:0000256" key="6">
    <source>
        <dbReference type="ARBA" id="ARBA00022553"/>
    </source>
</evidence>
<keyword evidence="13 24" id="KW-0675">Receptor</keyword>
<gene>
    <name evidence="24" type="primary">IL10RA</name>
</gene>
<dbReference type="InterPro" id="IPR013783">
    <property type="entry name" value="Ig-like_fold"/>
</dbReference>
<evidence type="ECO:0000256" key="18">
    <source>
        <dbReference type="ARBA" id="ARBA00077625"/>
    </source>
</evidence>
<accession>A0A0B8RSR7</accession>
<keyword evidence="9" id="KW-0832">Ubl conjugation</keyword>
<evidence type="ECO:0000256" key="2">
    <source>
        <dbReference type="ARBA" id="ARBA00004496"/>
    </source>
</evidence>
<keyword evidence="4" id="KW-1003">Cell membrane</keyword>
<evidence type="ECO:0000256" key="14">
    <source>
        <dbReference type="ARBA" id="ARBA00023180"/>
    </source>
</evidence>
<evidence type="ECO:0000256" key="10">
    <source>
        <dbReference type="ARBA" id="ARBA00022989"/>
    </source>
</evidence>
<reference evidence="24" key="1">
    <citation type="submission" date="2014-12" db="EMBL/GenBank/DDBJ databases">
        <title>Transcriptional Profiling of Global Gene Expression of Alternatively Activated Macrophages by Retinoic Acid.</title>
        <authorList>
            <person name="Chen C.T."/>
            <person name="McNeel A.K."/>
            <person name="Dawson H.D."/>
        </authorList>
    </citation>
    <scope>NUCLEOTIDE SEQUENCE</scope>
</reference>
<dbReference type="EMBL" id="GBZA01000304">
    <property type="protein sequence ID" value="JAG69464.1"/>
    <property type="molecule type" value="Transcribed_RNA"/>
</dbReference>
<evidence type="ECO:0000256" key="17">
    <source>
        <dbReference type="ARBA" id="ARBA00073010"/>
    </source>
</evidence>
<evidence type="ECO:0000256" key="3">
    <source>
        <dbReference type="ARBA" id="ARBA00005399"/>
    </source>
</evidence>
<evidence type="ECO:0000256" key="15">
    <source>
        <dbReference type="ARBA" id="ARBA00056745"/>
    </source>
</evidence>
<dbReference type="Pfam" id="PF01108">
    <property type="entry name" value="Tissue_fac"/>
    <property type="match status" value="1"/>
</dbReference>
<dbReference type="InterPro" id="IPR003961">
    <property type="entry name" value="FN3_dom"/>
</dbReference>
<feature type="domain" description="Fibronectin type-III" evidence="23">
    <location>
        <begin position="7"/>
        <end position="111"/>
    </location>
</feature>
<evidence type="ECO:0000256" key="12">
    <source>
        <dbReference type="ARBA" id="ARBA00023157"/>
    </source>
</evidence>
<feature type="region of interest" description="Disordered" evidence="20">
    <location>
        <begin position="453"/>
        <end position="474"/>
    </location>
</feature>
<dbReference type="GO" id="GO:0005886">
    <property type="term" value="C:plasma membrane"/>
    <property type="evidence" value="ECO:0007669"/>
    <property type="project" value="UniProtKB-SubCell"/>
</dbReference>
<comment type="subunit">
    <text evidence="16">Interacts with IL10. Interacts with IL10RB. Interacts (via its cytoplasmic domain) with JAK1 (via N-terminus). Interacts with BTRC; this interaction leads to IL10RA ubiquitination and subsequent degradation. Interacts with STAT3.</text>
</comment>
<sequence>MLPLLVVPLAMFLCLLLGSCAHELPKPPSVWFEAEFFHHVLHWTPSPNQSESTYYEVELQRYGDKPWKPIPHCSQTLMLSCDLTMETLDLYHSNGYRARVRAVDKSQHSNWTSSNTRFSVDEVTLTVDSVTLEVHNGIILGTIKPPRPKIAPAGDTYETIFHDFREYEIEVRKVPGPYKFKEKVQHENFSLPILRGLGELCVRVKPSIISRTNKKVWSKEECIVLAPQYFTVTNLSIFFTFVLLLYGALAYCLALQLYVRRRGKLPTVLVFNDPSPFSLTGRLAPSETQDIIHPLDEEAFPKVSPELRNSELHGSTDSGFGSAKPSLQADEPQFLLSAPNPQAEETLGTEAPLSPENSCSSGGGSSTDSGICLQEPSPSPGTEPSWELPAGSNSRNQDDSGIGLVQNSEGKPEDARGGSAVGHTSPLGPEMPAEDPAAEAFRGYLKQTQCTEEKAASANGLEEESSSTDGLGPKFRTCLEAEEGWPLPALAKGYLKQDPSEISLTPSGAPAGQWNQPAEDWPLLHLTSCGDLGTSGWSFAHELAPLDCVEAPGGLVGSFDSDLVTLPLISSLHSNE</sequence>
<evidence type="ECO:0000256" key="9">
    <source>
        <dbReference type="ARBA" id="ARBA00022843"/>
    </source>
</evidence>
<keyword evidence="12" id="KW-1015">Disulfide bond</keyword>
<dbReference type="PANTHER" id="PTHR20859">
    <property type="entry name" value="INTERFERON/INTERLEUKIN RECEPTOR"/>
    <property type="match status" value="1"/>
</dbReference>
<name>A0A0B8RSR7_PIG</name>
<evidence type="ECO:0000256" key="20">
    <source>
        <dbReference type="SAM" id="MobiDB-lite"/>
    </source>
</evidence>
<evidence type="ECO:0000256" key="1">
    <source>
        <dbReference type="ARBA" id="ARBA00004251"/>
    </source>
</evidence>
<comment type="function">
    <text evidence="15">Cell surface receptor for the cytokine IL10 that participates in IL10-mediated anti-inflammatory functions, limiting excessive tissue disruption caused by inflammation. Upon binding to IL10, induces a conformational change in IL10RB, allowing IL10RB to bind IL10 as well. In turn, the heterotetrameric assembly complex, composed of two subunits of IL10RA and IL10RB, activates the kinases JAK1 and TYK2 that are constitutively associated with IL10RA and IL10RB respectively. These kinases then phosphorylate specific tyrosine residues in the intracellular domain in IL10RA leading to the recruitment and subsequent phosphorylation of STAT3. Once phosphorylated, STAT3 homodimerizes, translocates to the nucleus and activates the expression of anti-inflammatory genes. In addition, IL10RA-mediated activation of STAT3 inhibits starvation-induced autophagy.</text>
</comment>
<keyword evidence="7 21" id="KW-0812">Transmembrane</keyword>
<dbReference type="SUPFAM" id="SSF49265">
    <property type="entry name" value="Fibronectin type III"/>
    <property type="match status" value="2"/>
</dbReference>
<evidence type="ECO:0000256" key="5">
    <source>
        <dbReference type="ARBA" id="ARBA00022490"/>
    </source>
</evidence>
<comment type="subcellular location">
    <subcellularLocation>
        <location evidence="1">Cell membrane</location>
        <topology evidence="1">Single-pass type I membrane protein</topology>
    </subcellularLocation>
    <subcellularLocation>
        <location evidence="2">Cytoplasm</location>
    </subcellularLocation>
</comment>
<evidence type="ECO:0000256" key="19">
    <source>
        <dbReference type="ARBA" id="ARBA00083207"/>
    </source>
</evidence>
<feature type="region of interest" description="Disordered" evidence="20">
    <location>
        <begin position="344"/>
        <end position="440"/>
    </location>
</feature>
<keyword evidence="5" id="KW-0963">Cytoplasm</keyword>
<keyword evidence="11 21" id="KW-0472">Membrane</keyword>
<dbReference type="GO" id="GO:0004920">
    <property type="term" value="F:interleukin-10 receptor activity"/>
    <property type="evidence" value="ECO:0007669"/>
    <property type="project" value="TreeGrafter"/>
</dbReference>
<keyword evidence="14" id="KW-0325">Glycoprotein</keyword>
<feature type="transmembrane region" description="Helical" evidence="21">
    <location>
        <begin position="237"/>
        <end position="259"/>
    </location>
</feature>
<dbReference type="InterPro" id="IPR050650">
    <property type="entry name" value="Type-II_Cytokine-TF_Rcpt"/>
</dbReference>
<dbReference type="Gene3D" id="2.60.40.10">
    <property type="entry name" value="Immunoglobulins"/>
    <property type="match status" value="2"/>
</dbReference>
<proteinExistence type="inferred from homology"/>
<evidence type="ECO:0000256" key="21">
    <source>
        <dbReference type="SAM" id="Phobius"/>
    </source>
</evidence>
<dbReference type="FunFam" id="2.60.40.10:FF:001488">
    <property type="entry name" value="Interleukin-10 receptor subunit alpha"/>
    <property type="match status" value="1"/>
</dbReference>
<feature type="chain" id="PRO_5002141775" description="Interleukin-10 receptor subunit alpha" evidence="22">
    <location>
        <begin position="22"/>
        <end position="576"/>
    </location>
</feature>
<evidence type="ECO:0000256" key="4">
    <source>
        <dbReference type="ARBA" id="ARBA00022475"/>
    </source>
</evidence>
<evidence type="ECO:0000259" key="23">
    <source>
        <dbReference type="Pfam" id="PF01108"/>
    </source>
</evidence>
<dbReference type="GO" id="GO:0005737">
    <property type="term" value="C:cytoplasm"/>
    <property type="evidence" value="ECO:0007669"/>
    <property type="project" value="UniProtKB-SubCell"/>
</dbReference>
<keyword evidence="6" id="KW-0597">Phosphoprotein</keyword>
<evidence type="ECO:0000313" key="24">
    <source>
        <dbReference type="EMBL" id="JAG69464.1"/>
    </source>
</evidence>
<comment type="similarity">
    <text evidence="3">Belongs to the type II cytokine receptor family.</text>
</comment>
<feature type="signal peptide" evidence="22">
    <location>
        <begin position="1"/>
        <end position="21"/>
    </location>
</feature>
<evidence type="ECO:0000256" key="11">
    <source>
        <dbReference type="ARBA" id="ARBA00023136"/>
    </source>
</evidence>
<dbReference type="AlphaFoldDB" id="A0A0B8RSR7"/>